<reference evidence="1 2" key="1">
    <citation type="submission" date="2024-05" db="EMBL/GenBank/DDBJ databases">
        <title>Sphingomonas sp. HF-S3 16S ribosomal RNA gene Genome sequencing and assembly.</title>
        <authorList>
            <person name="Lee H."/>
        </authorList>
    </citation>
    <scope>NUCLEOTIDE SEQUENCE [LARGE SCALE GENOMIC DNA]</scope>
    <source>
        <strain evidence="1 2">HF-S3</strain>
    </source>
</reference>
<sequence length="107" mass="11815">MLYKRDLAGAIEVDGQTYAWELQREPQWCTAEGWRGMTVAVWLVGAQRQAILEFPMPTRTTNGSPQRQRPKLNGAVAINGVRAALAAGWEPTSRGRPVIFMVDANGC</sequence>
<evidence type="ECO:0008006" key="3">
    <source>
        <dbReference type="Google" id="ProtNLM"/>
    </source>
</evidence>
<accession>A0ABV0B801</accession>
<dbReference type="Proteomes" id="UP001427805">
    <property type="component" value="Unassembled WGS sequence"/>
</dbReference>
<protein>
    <recommendedName>
        <fullName evidence="3">Transposase</fullName>
    </recommendedName>
</protein>
<evidence type="ECO:0000313" key="2">
    <source>
        <dbReference type="Proteomes" id="UP001427805"/>
    </source>
</evidence>
<name>A0ABV0B801_9SPHN</name>
<dbReference type="EMBL" id="JBDIZK010000003">
    <property type="protein sequence ID" value="MEN3747031.1"/>
    <property type="molecule type" value="Genomic_DNA"/>
</dbReference>
<keyword evidence="2" id="KW-1185">Reference proteome</keyword>
<dbReference type="RefSeq" id="WP_346246018.1">
    <property type="nucleotide sequence ID" value="NZ_JBDIZK010000003.1"/>
</dbReference>
<gene>
    <name evidence="1" type="ORF">TPR58_07620</name>
</gene>
<proteinExistence type="predicted"/>
<evidence type="ECO:0000313" key="1">
    <source>
        <dbReference type="EMBL" id="MEN3747031.1"/>
    </source>
</evidence>
<organism evidence="1 2">
    <name type="scientific">Sphingomonas rustica</name>
    <dbReference type="NCBI Taxonomy" id="3103142"/>
    <lineage>
        <taxon>Bacteria</taxon>
        <taxon>Pseudomonadati</taxon>
        <taxon>Pseudomonadota</taxon>
        <taxon>Alphaproteobacteria</taxon>
        <taxon>Sphingomonadales</taxon>
        <taxon>Sphingomonadaceae</taxon>
        <taxon>Sphingomonas</taxon>
    </lineage>
</organism>
<comment type="caution">
    <text evidence="1">The sequence shown here is derived from an EMBL/GenBank/DDBJ whole genome shotgun (WGS) entry which is preliminary data.</text>
</comment>